<gene>
    <name evidence="8" type="ORF">ISP20_17740</name>
</gene>
<dbReference type="CDD" id="cd08883">
    <property type="entry name" value="RHO_alpha_C_CMO-like"/>
    <property type="match status" value="1"/>
</dbReference>
<feature type="domain" description="Rieske" evidence="7">
    <location>
        <begin position="39"/>
        <end position="147"/>
    </location>
</feature>
<keyword evidence="6" id="KW-0411">Iron-sulfur</keyword>
<evidence type="ECO:0000256" key="4">
    <source>
        <dbReference type="ARBA" id="ARBA00023002"/>
    </source>
</evidence>
<dbReference type="SUPFAM" id="SSF50022">
    <property type="entry name" value="ISP domain"/>
    <property type="match status" value="1"/>
</dbReference>
<sequence>MHADTKITELTLARALDPKYYFGEPMLAMEQRAVFARSWQLVAHQEQLAAAGDHVVEHIGGVPVLLVRGQDHVLRAFPNVCRHRAGPLALCNGKGAKALHCKYHGWTYTLEGQLRSAPEMQSACDFKVEDIRLPPLRVHEWQGLVFVALDERVPAFDEVYGGIAERIAPIDLSDMRYLHRDSYDIDCNWKVYIDNFLEGYHLPHVHPGLSRVLDYRAYDTELFPWHSLQSSPLRNSAEIYGDGQAFYYFIYPNVMLNIMPGRLQTNRILPLGPGRCRVEFDYYYAQEEAAQKRIDADQSFSDEVQQEDIDICEAVQKGLASGYYEPGRLCPKREGGVWHFHNLLRTAYAQGAGEPA</sequence>
<dbReference type="InterPro" id="IPR017941">
    <property type="entry name" value="Rieske_2Fe-2S"/>
</dbReference>
<comment type="caution">
    <text evidence="8">The sequence shown here is derived from an EMBL/GenBank/DDBJ whole genome shotgun (WGS) entry which is preliminary data.</text>
</comment>
<evidence type="ECO:0000256" key="1">
    <source>
        <dbReference type="ARBA" id="ARBA00001962"/>
    </source>
</evidence>
<dbReference type="SUPFAM" id="SSF55961">
    <property type="entry name" value="Bet v1-like"/>
    <property type="match status" value="1"/>
</dbReference>
<comment type="cofactor">
    <cofactor evidence="1">
        <name>Fe cation</name>
        <dbReference type="ChEBI" id="CHEBI:24875"/>
    </cofactor>
</comment>
<protein>
    <submittedName>
        <fullName evidence="8">Rieske 2Fe-2S domain-containing protein</fullName>
    </submittedName>
</protein>
<dbReference type="PANTHER" id="PTHR43756">
    <property type="entry name" value="CHOLINE MONOOXYGENASE, CHLOROPLASTIC"/>
    <property type="match status" value="1"/>
</dbReference>
<organism evidence="8 9">
    <name type="scientific">Dyella kyungheensis</name>
    <dbReference type="NCBI Taxonomy" id="1242174"/>
    <lineage>
        <taxon>Bacteria</taxon>
        <taxon>Pseudomonadati</taxon>
        <taxon>Pseudomonadota</taxon>
        <taxon>Gammaproteobacteria</taxon>
        <taxon>Lysobacterales</taxon>
        <taxon>Rhodanobacteraceae</taxon>
        <taxon>Dyella</taxon>
    </lineage>
</organism>
<name>A0ABS2JWZ5_9GAMM</name>
<dbReference type="Gene3D" id="2.102.10.10">
    <property type="entry name" value="Rieske [2Fe-2S] iron-sulphur domain"/>
    <property type="match status" value="1"/>
</dbReference>
<evidence type="ECO:0000313" key="9">
    <source>
        <dbReference type="Proteomes" id="UP001430065"/>
    </source>
</evidence>
<dbReference type="PROSITE" id="PS51296">
    <property type="entry name" value="RIESKE"/>
    <property type="match status" value="1"/>
</dbReference>
<dbReference type="Pfam" id="PF00848">
    <property type="entry name" value="Ring_hydroxyl_A"/>
    <property type="match status" value="2"/>
</dbReference>
<keyword evidence="4" id="KW-0560">Oxidoreductase</keyword>
<dbReference type="RefSeq" id="WP_204637464.1">
    <property type="nucleotide sequence ID" value="NZ_JADIKC010000008.1"/>
</dbReference>
<proteinExistence type="predicted"/>
<evidence type="ECO:0000256" key="2">
    <source>
        <dbReference type="ARBA" id="ARBA00022714"/>
    </source>
</evidence>
<keyword evidence="3" id="KW-0479">Metal-binding</keyword>
<keyword evidence="9" id="KW-1185">Reference proteome</keyword>
<evidence type="ECO:0000256" key="6">
    <source>
        <dbReference type="ARBA" id="ARBA00023014"/>
    </source>
</evidence>
<accession>A0ABS2JWZ5</accession>
<dbReference type="PANTHER" id="PTHR43756:SF5">
    <property type="entry name" value="CHOLINE MONOOXYGENASE, CHLOROPLASTIC"/>
    <property type="match status" value="1"/>
</dbReference>
<dbReference type="InterPro" id="IPR001663">
    <property type="entry name" value="Rng_hydr_dOase-A"/>
</dbReference>
<evidence type="ECO:0000256" key="3">
    <source>
        <dbReference type="ARBA" id="ARBA00022723"/>
    </source>
</evidence>
<evidence type="ECO:0000259" key="7">
    <source>
        <dbReference type="PROSITE" id="PS51296"/>
    </source>
</evidence>
<dbReference type="Pfam" id="PF00355">
    <property type="entry name" value="Rieske"/>
    <property type="match status" value="1"/>
</dbReference>
<dbReference type="PRINTS" id="PR00090">
    <property type="entry name" value="RNGDIOXGNASE"/>
</dbReference>
<evidence type="ECO:0000313" key="8">
    <source>
        <dbReference type="EMBL" id="MBM7123013.1"/>
    </source>
</evidence>
<reference evidence="8 9" key="1">
    <citation type="submission" date="2020-10" db="EMBL/GenBank/DDBJ databases">
        <title>Phylogeny of dyella-like bacteria.</title>
        <authorList>
            <person name="Fu J."/>
        </authorList>
    </citation>
    <scope>NUCLEOTIDE SEQUENCE [LARGE SCALE GENOMIC DNA]</scope>
    <source>
        <strain evidence="8 9">THG-B117</strain>
    </source>
</reference>
<evidence type="ECO:0000256" key="5">
    <source>
        <dbReference type="ARBA" id="ARBA00023004"/>
    </source>
</evidence>
<keyword evidence="5" id="KW-0408">Iron</keyword>
<dbReference type="EMBL" id="JADIKC010000008">
    <property type="protein sequence ID" value="MBM7123013.1"/>
    <property type="molecule type" value="Genomic_DNA"/>
</dbReference>
<dbReference type="CDD" id="cd03469">
    <property type="entry name" value="Rieske_RO_Alpha_N"/>
    <property type="match status" value="1"/>
</dbReference>
<keyword evidence="2" id="KW-0001">2Fe-2S</keyword>
<dbReference type="InterPro" id="IPR015879">
    <property type="entry name" value="Ring_hydroxy_dOase_asu_C_dom"/>
</dbReference>
<dbReference type="Proteomes" id="UP001430065">
    <property type="component" value="Unassembled WGS sequence"/>
</dbReference>
<dbReference type="InterPro" id="IPR036922">
    <property type="entry name" value="Rieske_2Fe-2S_sf"/>
</dbReference>
<dbReference type="Gene3D" id="3.90.380.10">
    <property type="entry name" value="Naphthalene 1,2-dioxygenase Alpha Subunit, Chain A, domain 1"/>
    <property type="match status" value="2"/>
</dbReference>